<dbReference type="InterPro" id="IPR036565">
    <property type="entry name" value="Mur-like_cat_sf"/>
</dbReference>
<comment type="cofactor">
    <cofactor evidence="10">
        <name>Mg(2+)</name>
        <dbReference type="ChEBI" id="CHEBI:18420"/>
    </cofactor>
</comment>
<dbReference type="NCBIfam" id="NF001126">
    <property type="entry name" value="PRK00139.1-4"/>
    <property type="match status" value="1"/>
</dbReference>
<evidence type="ECO:0000256" key="10">
    <source>
        <dbReference type="HAMAP-Rule" id="MF_00208"/>
    </source>
</evidence>
<feature type="domain" description="Mur ligase central" evidence="13">
    <location>
        <begin position="107"/>
        <end position="317"/>
    </location>
</feature>
<dbReference type="PROSITE" id="PS01011">
    <property type="entry name" value="FOLYLPOLYGLU_SYNT_1"/>
    <property type="match status" value="1"/>
</dbReference>
<dbReference type="SUPFAM" id="SSF63418">
    <property type="entry name" value="MurE/MurF N-terminal domain"/>
    <property type="match status" value="1"/>
</dbReference>
<dbReference type="PANTHER" id="PTHR23135:SF4">
    <property type="entry name" value="UDP-N-ACETYLMURAMOYL-L-ALANYL-D-GLUTAMATE--2,6-DIAMINOPIMELATE LIGASE MURE HOMOLOG, CHLOROPLASTIC"/>
    <property type="match status" value="1"/>
</dbReference>
<evidence type="ECO:0000256" key="3">
    <source>
        <dbReference type="ARBA" id="ARBA00022490"/>
    </source>
</evidence>
<keyword evidence="10" id="KW-0460">Magnesium</keyword>
<feature type="binding site" evidence="10">
    <location>
        <position position="185"/>
    </location>
    <ligand>
        <name>UDP-N-acetyl-alpha-D-muramoyl-L-alanyl-D-glutamate</name>
        <dbReference type="ChEBI" id="CHEBI:83900"/>
    </ligand>
</feature>
<comment type="subcellular location">
    <subcellularLocation>
        <location evidence="10 11">Cytoplasm</location>
    </subcellularLocation>
</comment>
<dbReference type="GO" id="GO:0008360">
    <property type="term" value="P:regulation of cell shape"/>
    <property type="evidence" value="ECO:0007669"/>
    <property type="project" value="UniProtKB-KW"/>
</dbReference>
<evidence type="ECO:0000256" key="9">
    <source>
        <dbReference type="ARBA" id="ARBA00023316"/>
    </source>
</evidence>
<proteinExistence type="inferred from homology"/>
<reference evidence="15" key="1">
    <citation type="submission" date="2016-01" db="EMBL/GenBank/DDBJ databases">
        <authorList>
            <person name="Mitreva M."/>
            <person name="Pepin K.H."/>
            <person name="Mihindukulasuriya K.A."/>
            <person name="Fulton R."/>
            <person name="Fronick C."/>
            <person name="O'Laughlin M."/>
            <person name="Miner T."/>
            <person name="Herter B."/>
            <person name="Rosa B.A."/>
            <person name="Cordes M."/>
            <person name="Tomlinson C."/>
            <person name="Wollam A."/>
            <person name="Palsikar V.B."/>
            <person name="Mardis E.R."/>
            <person name="Wilson R.K."/>
        </authorList>
    </citation>
    <scope>NUCLEOTIDE SEQUENCE [LARGE SCALE GENOMIC DNA]</scope>
    <source>
        <strain evidence="15">DNF00896</strain>
    </source>
</reference>
<keyword evidence="10 11" id="KW-0132">Cell division</keyword>
<comment type="caution">
    <text evidence="10">Lacks conserved residue(s) required for the propagation of feature annotation.</text>
</comment>
<evidence type="ECO:0000256" key="4">
    <source>
        <dbReference type="ARBA" id="ARBA00022598"/>
    </source>
</evidence>
<dbReference type="Gene3D" id="3.90.190.20">
    <property type="entry name" value="Mur ligase, C-terminal domain"/>
    <property type="match status" value="1"/>
</dbReference>
<dbReference type="OrthoDB" id="9800958at2"/>
<evidence type="ECO:0000259" key="13">
    <source>
        <dbReference type="Pfam" id="PF08245"/>
    </source>
</evidence>
<dbReference type="PANTHER" id="PTHR23135">
    <property type="entry name" value="MUR LIGASE FAMILY MEMBER"/>
    <property type="match status" value="1"/>
</dbReference>
<dbReference type="GO" id="GO:0009252">
    <property type="term" value="P:peptidoglycan biosynthetic process"/>
    <property type="evidence" value="ECO:0007669"/>
    <property type="project" value="UniProtKB-UniRule"/>
</dbReference>
<keyword evidence="5 10" id="KW-0547">Nucleotide-binding</keyword>
<dbReference type="NCBIfam" id="TIGR01085">
    <property type="entry name" value="murE"/>
    <property type="match status" value="1"/>
</dbReference>
<comment type="similarity">
    <text evidence="2 10">Belongs to the MurCDEF family. MurE subfamily.</text>
</comment>
<keyword evidence="3 10" id="KW-0963">Cytoplasm</keyword>
<evidence type="ECO:0000256" key="8">
    <source>
        <dbReference type="ARBA" id="ARBA00022984"/>
    </source>
</evidence>
<gene>
    <name evidence="10" type="primary">murE</name>
    <name evidence="14" type="ORF">HMPREF1866_02273</name>
</gene>
<keyword evidence="4 10" id="KW-0436">Ligase</keyword>
<sequence>MKLIENTEGLDIDIISGELDDNFSDLVFNTKKVVKDCLFVCIKGRNFDTHDAIDDIVKLGAKAVVVEKDIKRDDICVIKVDNTRAALARLSAAYFDHPSKKMKIIGITGTKGKTTSSHMLKKLLEQNAKVGLIGTNGITIGDMHRSTLNTTPESYELQKTFKECLDAGCEYVVMEVSSQAVMLKRIEGINFHIGIFTNISPDHIGPDEHKDFEEYLMYKSLFFKQCEKTIVNADDEHSEYVLKQSTSNEKYKFGKTGDFVINHINYISDKDFLGTSFCISCSDVIKDKYGIESVGDILVGIPGEFNVYNALSALSAAIICKVEPQVLQSALKDIKVNGRMEVAYSSHDIKIIIDYAHNAISTESLINTLRQYKPKRLVVVFGSGGNRSKDRRYSMGEICGKMADFSVVTADNSRYEKTEDIIADIVEKLSATGGKYITIPDRKEAIFYAIENSKPGDIIAIVGKGHEDYQEINGVRHHFLDREVVEECLEKMNEKN</sequence>
<dbReference type="InterPro" id="IPR013221">
    <property type="entry name" value="Mur_ligase_cen"/>
</dbReference>
<protein>
    <recommendedName>
        <fullName evidence="10">UDP-N-acetylmuramyl-tripeptide synthetase</fullName>
        <ecNumber evidence="10">6.3.2.-</ecNumber>
    </recommendedName>
    <alternativeName>
        <fullName evidence="10">UDP-MurNAc-tripeptide synthetase</fullName>
    </alternativeName>
</protein>
<dbReference type="InterPro" id="IPR004101">
    <property type="entry name" value="Mur_ligase_C"/>
</dbReference>
<dbReference type="Gene3D" id="3.40.1390.10">
    <property type="entry name" value="MurE/MurF, N-terminal domain"/>
    <property type="match status" value="1"/>
</dbReference>
<comment type="pathway">
    <text evidence="1 10 11">Cell wall biogenesis; peptidoglycan biosynthesis.</text>
</comment>
<feature type="binding site" evidence="10">
    <location>
        <begin position="109"/>
        <end position="115"/>
    </location>
    <ligand>
        <name>ATP</name>
        <dbReference type="ChEBI" id="CHEBI:30616"/>
    </ligand>
</feature>
<dbReference type="SUPFAM" id="SSF53623">
    <property type="entry name" value="MurD-like peptide ligases, catalytic domain"/>
    <property type="match status" value="1"/>
</dbReference>
<evidence type="ECO:0000313" key="15">
    <source>
        <dbReference type="Proteomes" id="UP000070394"/>
    </source>
</evidence>
<dbReference type="SUPFAM" id="SSF53244">
    <property type="entry name" value="MurD-like peptide ligases, peptide-binding domain"/>
    <property type="match status" value="1"/>
</dbReference>
<dbReference type="Proteomes" id="UP000070394">
    <property type="component" value="Unassembled WGS sequence"/>
</dbReference>
<organism evidence="14 15">
    <name type="scientific">Lachnoanaerobaculum saburreum</name>
    <dbReference type="NCBI Taxonomy" id="467210"/>
    <lineage>
        <taxon>Bacteria</taxon>
        <taxon>Bacillati</taxon>
        <taxon>Bacillota</taxon>
        <taxon>Clostridia</taxon>
        <taxon>Lachnospirales</taxon>
        <taxon>Lachnospiraceae</taxon>
        <taxon>Lachnoanaerobaculum</taxon>
    </lineage>
</organism>
<dbReference type="InterPro" id="IPR018109">
    <property type="entry name" value="Folylpolyglutamate_synth_CS"/>
</dbReference>
<dbReference type="STRING" id="467210.HMPREF1866_02273"/>
<feature type="binding site" evidence="10">
    <location>
        <position position="149"/>
    </location>
    <ligand>
        <name>UDP-N-acetyl-alpha-D-muramoyl-L-alanyl-D-glutamate</name>
        <dbReference type="ChEBI" id="CHEBI:83900"/>
    </ligand>
</feature>
<comment type="function">
    <text evidence="10">Catalyzes the addition of an amino acid to the nucleotide precursor UDP-N-acetylmuramoyl-L-alanyl-D-glutamate (UMAG) in the biosynthesis of bacterial cell-wall peptidoglycan.</text>
</comment>
<evidence type="ECO:0000313" key="14">
    <source>
        <dbReference type="EMBL" id="KXB54909.1"/>
    </source>
</evidence>
<dbReference type="InterPro" id="IPR036615">
    <property type="entry name" value="Mur_ligase_C_dom_sf"/>
</dbReference>
<keyword evidence="9 10" id="KW-0961">Cell wall biogenesis/degradation</keyword>
<feature type="binding site" evidence="10">
    <location>
        <begin position="150"/>
        <end position="151"/>
    </location>
    <ligand>
        <name>UDP-N-acetyl-alpha-D-muramoyl-L-alanyl-D-glutamate</name>
        <dbReference type="ChEBI" id="CHEBI:83900"/>
    </ligand>
</feature>
<keyword evidence="10 11" id="KW-0131">Cell cycle</keyword>
<dbReference type="PATRIC" id="fig|467210.3.peg.2251"/>
<feature type="domain" description="Mur ligase C-terminal" evidence="12">
    <location>
        <begin position="338"/>
        <end position="465"/>
    </location>
</feature>
<dbReference type="HAMAP" id="MF_00208">
    <property type="entry name" value="MurE"/>
    <property type="match status" value="1"/>
</dbReference>
<evidence type="ECO:0000259" key="12">
    <source>
        <dbReference type="Pfam" id="PF02875"/>
    </source>
</evidence>
<dbReference type="Pfam" id="PF08245">
    <property type="entry name" value="Mur_ligase_M"/>
    <property type="match status" value="1"/>
</dbReference>
<dbReference type="Gene3D" id="3.40.1190.10">
    <property type="entry name" value="Mur-like, catalytic domain"/>
    <property type="match status" value="1"/>
</dbReference>
<dbReference type="GO" id="GO:0000287">
    <property type="term" value="F:magnesium ion binding"/>
    <property type="evidence" value="ECO:0007669"/>
    <property type="project" value="UniProtKB-UniRule"/>
</dbReference>
<evidence type="ECO:0000256" key="7">
    <source>
        <dbReference type="ARBA" id="ARBA00022960"/>
    </source>
</evidence>
<comment type="caution">
    <text evidence="14">The sequence shown here is derived from an EMBL/GenBank/DDBJ whole genome shotgun (WGS) entry which is preliminary data.</text>
</comment>
<dbReference type="GO" id="GO:0051301">
    <property type="term" value="P:cell division"/>
    <property type="evidence" value="ECO:0007669"/>
    <property type="project" value="UniProtKB-KW"/>
</dbReference>
<keyword evidence="8 10" id="KW-0573">Peptidoglycan synthesis</keyword>
<accession>A0A133ZHI8</accession>
<dbReference type="EC" id="6.3.2.-" evidence="10"/>
<dbReference type="InterPro" id="IPR035911">
    <property type="entry name" value="MurE/MurF_N"/>
</dbReference>
<feature type="binding site" evidence="10">
    <location>
        <position position="30"/>
    </location>
    <ligand>
        <name>UDP-N-acetyl-alpha-D-muramoyl-L-alanyl-D-glutamate</name>
        <dbReference type="ChEBI" id="CHEBI:83900"/>
    </ligand>
</feature>
<dbReference type="RefSeq" id="WP_060931864.1">
    <property type="nucleotide sequence ID" value="NZ_KQ959840.1"/>
</dbReference>
<evidence type="ECO:0000256" key="1">
    <source>
        <dbReference type="ARBA" id="ARBA00004752"/>
    </source>
</evidence>
<keyword evidence="6 10" id="KW-0067">ATP-binding</keyword>
<dbReference type="Pfam" id="PF02875">
    <property type="entry name" value="Mur_ligase_C"/>
    <property type="match status" value="1"/>
</dbReference>
<comment type="PTM">
    <text evidence="10">Carboxylation is probably crucial for Mg(2+) binding and, consequently, for the gamma-phosphate positioning of ATP.</text>
</comment>
<evidence type="ECO:0000256" key="6">
    <source>
        <dbReference type="ARBA" id="ARBA00022840"/>
    </source>
</evidence>
<dbReference type="UniPathway" id="UPA00219"/>
<evidence type="ECO:0000256" key="2">
    <source>
        <dbReference type="ARBA" id="ARBA00005898"/>
    </source>
</evidence>
<dbReference type="GO" id="GO:0071555">
    <property type="term" value="P:cell wall organization"/>
    <property type="evidence" value="ECO:0007669"/>
    <property type="project" value="UniProtKB-KW"/>
</dbReference>
<dbReference type="GO" id="GO:0005737">
    <property type="term" value="C:cytoplasm"/>
    <property type="evidence" value="ECO:0007669"/>
    <property type="project" value="UniProtKB-SubCell"/>
</dbReference>
<feature type="binding site" evidence="10">
    <location>
        <position position="177"/>
    </location>
    <ligand>
        <name>UDP-N-acetyl-alpha-D-muramoyl-L-alanyl-D-glutamate</name>
        <dbReference type="ChEBI" id="CHEBI:83900"/>
    </ligand>
</feature>
<name>A0A133ZHI8_9FIRM</name>
<evidence type="ECO:0000256" key="11">
    <source>
        <dbReference type="RuleBase" id="RU004135"/>
    </source>
</evidence>
<feature type="modified residue" description="N6-carboxylysine" evidence="10">
    <location>
        <position position="219"/>
    </location>
</feature>
<dbReference type="AlphaFoldDB" id="A0A133ZHI8"/>
<dbReference type="GO" id="GO:0004326">
    <property type="term" value="F:tetrahydrofolylpolyglutamate synthase activity"/>
    <property type="evidence" value="ECO:0007669"/>
    <property type="project" value="InterPro"/>
</dbReference>
<keyword evidence="7 10" id="KW-0133">Cell shape</keyword>
<evidence type="ECO:0000256" key="5">
    <source>
        <dbReference type="ARBA" id="ARBA00022741"/>
    </source>
</evidence>
<dbReference type="EMBL" id="LSDA01000124">
    <property type="protein sequence ID" value="KXB54909.1"/>
    <property type="molecule type" value="Genomic_DNA"/>
</dbReference>
<dbReference type="GO" id="GO:0005524">
    <property type="term" value="F:ATP binding"/>
    <property type="evidence" value="ECO:0007669"/>
    <property type="project" value="UniProtKB-UniRule"/>
</dbReference>
<dbReference type="InterPro" id="IPR005761">
    <property type="entry name" value="UDP-N-AcMur-Glu-dNH2Pim_ligase"/>
</dbReference>
<keyword evidence="15" id="KW-1185">Reference proteome</keyword>